<dbReference type="PANTHER" id="PTHR46791:SF5">
    <property type="entry name" value="CLR5 DOMAIN-CONTAINING PROTEIN-RELATED"/>
    <property type="match status" value="1"/>
</dbReference>
<dbReference type="InterPro" id="IPR058913">
    <property type="entry name" value="Integrase_dom_put"/>
</dbReference>
<reference evidence="3" key="1">
    <citation type="submission" date="2016-04" db="EMBL/GenBank/DDBJ databases">
        <authorList>
            <person name="Nguyen H.D."/>
            <person name="Samba Siva P."/>
            <person name="Cullis J."/>
            <person name="Levesque C.A."/>
            <person name="Hambleton S."/>
        </authorList>
    </citation>
    <scope>NUCLEOTIDE SEQUENCE</scope>
    <source>
        <strain evidence="3">DAOMC 236426</strain>
    </source>
</reference>
<gene>
    <name evidence="3" type="ORF">A4X06_0g8499</name>
</gene>
<evidence type="ECO:0000256" key="1">
    <source>
        <dbReference type="ARBA" id="ARBA00022884"/>
    </source>
</evidence>
<organism evidence="3 4">
    <name type="scientific">Tilletia controversa</name>
    <name type="common">dwarf bunt fungus</name>
    <dbReference type="NCBI Taxonomy" id="13291"/>
    <lineage>
        <taxon>Eukaryota</taxon>
        <taxon>Fungi</taxon>
        <taxon>Dikarya</taxon>
        <taxon>Basidiomycota</taxon>
        <taxon>Ustilaginomycotina</taxon>
        <taxon>Exobasidiomycetes</taxon>
        <taxon>Tilletiales</taxon>
        <taxon>Tilletiaceae</taxon>
        <taxon>Tilletia</taxon>
    </lineage>
</organism>
<dbReference type="GO" id="GO:0005634">
    <property type="term" value="C:nucleus"/>
    <property type="evidence" value="ECO:0007669"/>
    <property type="project" value="UniProtKB-ARBA"/>
</dbReference>
<dbReference type="Pfam" id="PF24764">
    <property type="entry name" value="rva_4"/>
    <property type="match status" value="1"/>
</dbReference>
<dbReference type="Proteomes" id="UP000077684">
    <property type="component" value="Unassembled WGS sequence"/>
</dbReference>
<proteinExistence type="predicted"/>
<reference evidence="3" key="2">
    <citation type="journal article" date="2019" name="IMA Fungus">
        <title>Genome sequencing and comparison of five Tilletia species to identify candidate genes for the detection of regulated species infecting wheat.</title>
        <authorList>
            <person name="Nguyen H.D.T."/>
            <person name="Sultana T."/>
            <person name="Kesanakurti P."/>
            <person name="Hambleton S."/>
        </authorList>
    </citation>
    <scope>NUCLEOTIDE SEQUENCE</scope>
    <source>
        <strain evidence="3">DAOMC 236426</strain>
    </source>
</reference>
<comment type="caution">
    <text evidence="3">The sequence shown here is derived from an EMBL/GenBank/DDBJ whole genome shotgun (WGS) entry which is preliminary data.</text>
</comment>
<evidence type="ECO:0000313" key="3">
    <source>
        <dbReference type="EMBL" id="KAE8239123.1"/>
    </source>
</evidence>
<evidence type="ECO:0000313" key="4">
    <source>
        <dbReference type="Proteomes" id="UP000077684"/>
    </source>
</evidence>
<sequence>MDTSSILPAEAITLGALATQSMEPFQQFLDDAGRDVMMVPSHLVAIQEVIDAFATFVLSIPSAQYDPIMRRLVHIREQLDHLERSMPETRPQPRWQRSAHGQLMLHIDNDVLCELVELQFTDHIISNMLGVSISTIERRRRELGLRKRGGPVVSEEELHAAIKSTYALGFEAGERGMRGALRCVGVNVSRERLRLALQSVDPHRLQARWAKTIRRRDYYVPFVNSLWHIDGHHKLIKYKIVIHGGVDGKSRTVTFMQANSNNRAETVTTCFLAGVQRWGWPSRVRADHGGENLGVMQVMEQARGQGRGSFIQGPSTRNQRIERMWVDVQRWNTAKYKAMFETLEDDGILDVASPIHLWVLHVVFLPQLNRALQHFADVWNRHPIRTANHNWSPEQKHTAGVLDAERKGFDLRAQPAALEDEEAGEHLRQHAMRNFAEYGDDIPRRGRERRADDPHVVVEPVDRGVSALLLDLEVQSWIEAQVPLAWPPGEDLGIGSLRSPV</sequence>
<dbReference type="GO" id="GO:0015074">
    <property type="term" value="P:DNA integration"/>
    <property type="evidence" value="ECO:0007669"/>
    <property type="project" value="InterPro"/>
</dbReference>
<dbReference type="SUPFAM" id="SSF53098">
    <property type="entry name" value="Ribonuclease H-like"/>
    <property type="match status" value="1"/>
</dbReference>
<dbReference type="InterPro" id="IPR012337">
    <property type="entry name" value="RNaseH-like_sf"/>
</dbReference>
<dbReference type="PROSITE" id="PS50994">
    <property type="entry name" value="INTEGRASE"/>
    <property type="match status" value="1"/>
</dbReference>
<evidence type="ECO:0000259" key="2">
    <source>
        <dbReference type="PROSITE" id="PS50994"/>
    </source>
</evidence>
<dbReference type="EMBL" id="LWDE02001892">
    <property type="protein sequence ID" value="KAE8239123.1"/>
    <property type="molecule type" value="Genomic_DNA"/>
</dbReference>
<name>A0A8X7ST76_9BASI</name>
<keyword evidence="4" id="KW-1185">Reference proteome</keyword>
<accession>A0A8X7ST76</accession>
<dbReference type="AlphaFoldDB" id="A0A8X7ST76"/>
<protein>
    <recommendedName>
        <fullName evidence="2">Integrase catalytic domain-containing protein</fullName>
    </recommendedName>
</protein>
<dbReference type="PANTHER" id="PTHR46791">
    <property type="entry name" value="EXPRESSED PROTEIN"/>
    <property type="match status" value="1"/>
</dbReference>
<dbReference type="GO" id="GO:0003723">
    <property type="term" value="F:RNA binding"/>
    <property type="evidence" value="ECO:0007669"/>
    <property type="project" value="UniProtKB-KW"/>
</dbReference>
<keyword evidence="1" id="KW-0694">RNA-binding</keyword>
<dbReference type="InterPro" id="IPR001584">
    <property type="entry name" value="Integrase_cat-core"/>
</dbReference>
<feature type="domain" description="Integrase catalytic" evidence="2">
    <location>
        <begin position="217"/>
        <end position="401"/>
    </location>
</feature>